<evidence type="ECO:0000313" key="1">
    <source>
        <dbReference type="EMBL" id="OHA62100.1"/>
    </source>
</evidence>
<gene>
    <name evidence="1" type="ORF">A2117_00560</name>
</gene>
<dbReference type="AlphaFoldDB" id="A0A1G2QN98"/>
<protein>
    <recommendedName>
        <fullName evidence="3">DUF5666 domain-containing protein</fullName>
    </recommendedName>
</protein>
<dbReference type="EMBL" id="MHTO01000020">
    <property type="protein sequence ID" value="OHA62100.1"/>
    <property type="molecule type" value="Genomic_DNA"/>
</dbReference>
<comment type="caution">
    <text evidence="1">The sequence shown here is derived from an EMBL/GenBank/DDBJ whole genome shotgun (WGS) entry which is preliminary data.</text>
</comment>
<dbReference type="STRING" id="1802443.A2117_00560"/>
<reference evidence="1 2" key="1">
    <citation type="journal article" date="2016" name="Nat. Commun.">
        <title>Thousands of microbial genomes shed light on interconnected biogeochemical processes in an aquifer system.</title>
        <authorList>
            <person name="Anantharaman K."/>
            <person name="Brown C.T."/>
            <person name="Hug L.A."/>
            <person name="Sharon I."/>
            <person name="Castelle C.J."/>
            <person name="Probst A.J."/>
            <person name="Thomas B.C."/>
            <person name="Singh A."/>
            <person name="Wilkins M.J."/>
            <person name="Karaoz U."/>
            <person name="Brodie E.L."/>
            <person name="Williams K.H."/>
            <person name="Hubbard S.S."/>
            <person name="Banfield J.F."/>
        </authorList>
    </citation>
    <scope>NUCLEOTIDE SEQUENCE [LARGE SCALE GENOMIC DNA]</scope>
</reference>
<proteinExistence type="predicted"/>
<evidence type="ECO:0008006" key="3">
    <source>
        <dbReference type="Google" id="ProtNLM"/>
    </source>
</evidence>
<sequence length="142" mass="15335">MQKKTLVIGVLAGLVLGLAAGYIFGVKYQKQFFGSKGQPEIIISEIKDSKLLRSANLTVLGEVVSISSRGLTLREGKDEFTFSVKEGATVLRLPAVPTDQEDLAPAEIKFEEIKVGERANLTFSLSAEGQFEVTNVAVFSTP</sequence>
<accession>A0A1G2QN98</accession>
<name>A0A1G2QN98_9BACT</name>
<organism evidence="1 2">
    <name type="scientific">Candidatus Wildermuthbacteria bacterium GWA2_46_15</name>
    <dbReference type="NCBI Taxonomy" id="1802443"/>
    <lineage>
        <taxon>Bacteria</taxon>
        <taxon>Candidatus Wildermuthiibacteriota</taxon>
    </lineage>
</organism>
<dbReference type="Proteomes" id="UP000179245">
    <property type="component" value="Unassembled WGS sequence"/>
</dbReference>
<evidence type="ECO:0000313" key="2">
    <source>
        <dbReference type="Proteomes" id="UP000179245"/>
    </source>
</evidence>